<organism evidence="14 15">
    <name type="scientific">Candidatus Avipropionibacterium avicola</name>
    <dbReference type="NCBI Taxonomy" id="2840701"/>
    <lineage>
        <taxon>Bacteria</taxon>
        <taxon>Bacillati</taxon>
        <taxon>Actinomycetota</taxon>
        <taxon>Actinomycetes</taxon>
        <taxon>Propionibacteriales</taxon>
        <taxon>Propionibacteriaceae</taxon>
        <taxon>Propionibacteriaceae incertae sedis</taxon>
        <taxon>Candidatus Avipropionibacterium</taxon>
    </lineage>
</organism>
<evidence type="ECO:0000313" key="15">
    <source>
        <dbReference type="Proteomes" id="UP000886842"/>
    </source>
</evidence>
<dbReference type="Proteomes" id="UP000886842">
    <property type="component" value="Unassembled WGS sequence"/>
</dbReference>
<dbReference type="PANTHER" id="PTHR22777:SF32">
    <property type="entry name" value="UPF0053 INNER MEMBRANE PROTEIN YFJD"/>
    <property type="match status" value="1"/>
</dbReference>
<keyword evidence="3" id="KW-1003">Cell membrane</keyword>
<evidence type="ECO:0000256" key="5">
    <source>
        <dbReference type="ARBA" id="ARBA00022737"/>
    </source>
</evidence>
<dbReference type="Pfam" id="PF00571">
    <property type="entry name" value="CBS"/>
    <property type="match status" value="2"/>
</dbReference>
<evidence type="ECO:0000256" key="3">
    <source>
        <dbReference type="ARBA" id="ARBA00022475"/>
    </source>
</evidence>
<dbReference type="FunFam" id="3.10.580.10:FF:000002">
    <property type="entry name" value="Magnesium/cobalt efflux protein CorC"/>
    <property type="match status" value="1"/>
</dbReference>
<feature type="transmembrane region" description="Helical" evidence="11">
    <location>
        <begin position="61"/>
        <end position="85"/>
    </location>
</feature>
<comment type="subcellular location">
    <subcellularLocation>
        <location evidence="1">Cell membrane</location>
        <topology evidence="1">Multi-pass membrane protein</topology>
    </subcellularLocation>
</comment>
<evidence type="ECO:0000256" key="8">
    <source>
        <dbReference type="ARBA" id="ARBA00023136"/>
    </source>
</evidence>
<keyword evidence="7 9" id="KW-0129">CBS domain</keyword>
<comment type="similarity">
    <text evidence="2">Belongs to the UPF0053 family.</text>
</comment>
<sequence length="438" mass="48092">MTATQVIALAIALVLVVLAGLISCAEAALSSFSGARADELLEEDRGGAASLQKVMADRARYLNTVLFARLASEIFAIVLVAIVLFDLIRNDWVQVIAPALIMLVVSYVAWGVAPRTLGRQHSDQVALSAAGPIRALTAVMGPLPRLLILVGNALTPGKGFREGPFSSEAELREMVDMAELSQMIESDERKMIQSVFELDDTVVREVMVPRTDMVHIEEHRTLRQAMSLFLRSGFSRVPVTGDGVDDVVGILFFKDVSKRIYDDPEAQTSVRVRELVRPAHWCPETKPVDEVLQDMQLARTHLMMVVDEFGGTAGMVTLEDILEEIVGEIRDEFDTAEQVPWEWVDEQTCRVSARLPVDELGELFGLELDDDSVDSVGGLIAKELNRVPIPGAKVRTADLELVAERAAGRRNRISTVLVTRLPGSQDDQLADAEENGRP</sequence>
<dbReference type="CDD" id="cd04590">
    <property type="entry name" value="CBS_pair_CorC_HlyC_assoc"/>
    <property type="match status" value="1"/>
</dbReference>
<dbReference type="PROSITE" id="PS51846">
    <property type="entry name" value="CNNM"/>
    <property type="match status" value="1"/>
</dbReference>
<dbReference type="InterPro" id="IPR005170">
    <property type="entry name" value="Transptr-assoc_dom"/>
</dbReference>
<evidence type="ECO:0000256" key="6">
    <source>
        <dbReference type="ARBA" id="ARBA00022989"/>
    </source>
</evidence>
<keyword evidence="8 10" id="KW-0472">Membrane</keyword>
<keyword evidence="6 10" id="KW-1133">Transmembrane helix</keyword>
<dbReference type="Pfam" id="PF01595">
    <property type="entry name" value="CNNM"/>
    <property type="match status" value="1"/>
</dbReference>
<dbReference type="GO" id="GO:0005886">
    <property type="term" value="C:plasma membrane"/>
    <property type="evidence" value="ECO:0007669"/>
    <property type="project" value="UniProtKB-SubCell"/>
</dbReference>
<dbReference type="PROSITE" id="PS51371">
    <property type="entry name" value="CBS"/>
    <property type="match status" value="2"/>
</dbReference>
<evidence type="ECO:0000256" key="10">
    <source>
        <dbReference type="PROSITE-ProRule" id="PRU01193"/>
    </source>
</evidence>
<dbReference type="InterPro" id="IPR016169">
    <property type="entry name" value="FAD-bd_PCMH_sub2"/>
</dbReference>
<feature type="domain" description="CNNM transmembrane" evidence="13">
    <location>
        <begin position="1"/>
        <end position="188"/>
    </location>
</feature>
<dbReference type="InterPro" id="IPR000644">
    <property type="entry name" value="CBS_dom"/>
</dbReference>
<dbReference type="SUPFAM" id="SSF54631">
    <property type="entry name" value="CBS-domain pair"/>
    <property type="match status" value="1"/>
</dbReference>
<proteinExistence type="inferred from homology"/>
<dbReference type="InterPro" id="IPR002550">
    <property type="entry name" value="CNNM"/>
</dbReference>
<dbReference type="PANTHER" id="PTHR22777">
    <property type="entry name" value="HEMOLYSIN-RELATED"/>
    <property type="match status" value="1"/>
</dbReference>
<evidence type="ECO:0000256" key="11">
    <source>
        <dbReference type="SAM" id="Phobius"/>
    </source>
</evidence>
<dbReference type="AlphaFoldDB" id="A0A9D1GWR3"/>
<dbReference type="InterPro" id="IPR036318">
    <property type="entry name" value="FAD-bd_PCMH-like_sf"/>
</dbReference>
<dbReference type="Gene3D" id="3.30.465.10">
    <property type="match status" value="1"/>
</dbReference>
<dbReference type="GO" id="GO:0050660">
    <property type="term" value="F:flavin adenine dinucleotide binding"/>
    <property type="evidence" value="ECO:0007669"/>
    <property type="project" value="InterPro"/>
</dbReference>
<dbReference type="Pfam" id="PF03471">
    <property type="entry name" value="CorC_HlyC"/>
    <property type="match status" value="1"/>
</dbReference>
<feature type="transmembrane region" description="Helical" evidence="11">
    <location>
        <begin position="92"/>
        <end position="113"/>
    </location>
</feature>
<gene>
    <name evidence="14" type="ORF">IAA98_04815</name>
</gene>
<reference evidence="14" key="1">
    <citation type="submission" date="2020-10" db="EMBL/GenBank/DDBJ databases">
        <authorList>
            <person name="Gilroy R."/>
        </authorList>
    </citation>
    <scope>NUCLEOTIDE SEQUENCE</scope>
    <source>
        <strain evidence="14">ChiGjej1B1-24693</strain>
    </source>
</reference>
<reference evidence="14" key="2">
    <citation type="journal article" date="2021" name="PeerJ">
        <title>Extensive microbial diversity within the chicken gut microbiome revealed by metagenomics and culture.</title>
        <authorList>
            <person name="Gilroy R."/>
            <person name="Ravi A."/>
            <person name="Getino M."/>
            <person name="Pursley I."/>
            <person name="Horton D.L."/>
            <person name="Alikhan N.F."/>
            <person name="Baker D."/>
            <person name="Gharbi K."/>
            <person name="Hall N."/>
            <person name="Watson M."/>
            <person name="Adriaenssens E.M."/>
            <person name="Foster-Nyarko E."/>
            <person name="Jarju S."/>
            <person name="Secka A."/>
            <person name="Antonio M."/>
            <person name="Oren A."/>
            <person name="Chaudhuri R.R."/>
            <person name="La Ragione R."/>
            <person name="Hildebrand F."/>
            <person name="Pallen M.J."/>
        </authorList>
    </citation>
    <scope>NUCLEOTIDE SEQUENCE</scope>
    <source>
        <strain evidence="14">ChiGjej1B1-24693</strain>
    </source>
</reference>
<comment type="caution">
    <text evidence="14">The sequence shown here is derived from an EMBL/GenBank/DDBJ whole genome shotgun (WGS) entry which is preliminary data.</text>
</comment>
<evidence type="ECO:0000259" key="13">
    <source>
        <dbReference type="PROSITE" id="PS51846"/>
    </source>
</evidence>
<evidence type="ECO:0000259" key="12">
    <source>
        <dbReference type="PROSITE" id="PS51371"/>
    </source>
</evidence>
<evidence type="ECO:0000256" key="7">
    <source>
        <dbReference type="ARBA" id="ARBA00023122"/>
    </source>
</evidence>
<evidence type="ECO:0000256" key="4">
    <source>
        <dbReference type="ARBA" id="ARBA00022692"/>
    </source>
</evidence>
<evidence type="ECO:0000256" key="1">
    <source>
        <dbReference type="ARBA" id="ARBA00004651"/>
    </source>
</evidence>
<dbReference type="InterPro" id="IPR044751">
    <property type="entry name" value="Ion_transp-like_CBS"/>
</dbReference>
<dbReference type="SMART" id="SM01091">
    <property type="entry name" value="CorC_HlyC"/>
    <property type="match status" value="1"/>
</dbReference>
<name>A0A9D1GWR3_9ACTN</name>
<dbReference type="Gene3D" id="3.10.580.10">
    <property type="entry name" value="CBS-domain"/>
    <property type="match status" value="1"/>
</dbReference>
<dbReference type="EMBL" id="DVLP01000146">
    <property type="protein sequence ID" value="HIT74886.1"/>
    <property type="molecule type" value="Genomic_DNA"/>
</dbReference>
<dbReference type="SMART" id="SM00116">
    <property type="entry name" value="CBS"/>
    <property type="match status" value="2"/>
</dbReference>
<keyword evidence="4 10" id="KW-0812">Transmembrane</keyword>
<keyword evidence="5" id="KW-0677">Repeat</keyword>
<dbReference type="SUPFAM" id="SSF56176">
    <property type="entry name" value="FAD-binding/transporter-associated domain-like"/>
    <property type="match status" value="1"/>
</dbReference>
<evidence type="ECO:0000313" key="14">
    <source>
        <dbReference type="EMBL" id="HIT74886.1"/>
    </source>
</evidence>
<evidence type="ECO:0000256" key="2">
    <source>
        <dbReference type="ARBA" id="ARBA00006337"/>
    </source>
</evidence>
<feature type="domain" description="CBS" evidence="12">
    <location>
        <begin position="207"/>
        <end position="267"/>
    </location>
</feature>
<protein>
    <submittedName>
        <fullName evidence="14">HlyC/CorC family transporter</fullName>
    </submittedName>
</protein>
<evidence type="ECO:0000256" key="9">
    <source>
        <dbReference type="PROSITE-ProRule" id="PRU00703"/>
    </source>
</evidence>
<feature type="domain" description="CBS" evidence="12">
    <location>
        <begin position="275"/>
        <end position="332"/>
    </location>
</feature>
<accession>A0A9D1GWR3</accession>
<dbReference type="InterPro" id="IPR046342">
    <property type="entry name" value="CBS_dom_sf"/>
</dbReference>